<feature type="domain" description="WDR36/Utp21 N-terminal" evidence="2">
    <location>
        <begin position="41"/>
        <end position="339"/>
    </location>
</feature>
<evidence type="ECO:0000259" key="2">
    <source>
        <dbReference type="Pfam" id="PF25171"/>
    </source>
</evidence>
<dbReference type="InterPro" id="IPR001680">
    <property type="entry name" value="WD40_rpt"/>
</dbReference>
<evidence type="ECO:0000313" key="3">
    <source>
        <dbReference type="EMBL" id="UVC49387.1"/>
    </source>
</evidence>
<evidence type="ECO:0008006" key="5">
    <source>
        <dbReference type="Google" id="ProtNLM"/>
    </source>
</evidence>
<dbReference type="SMART" id="SM00320">
    <property type="entry name" value="WD40"/>
    <property type="match status" value="4"/>
</dbReference>
<name>A0A976SIC6_THEOR</name>
<evidence type="ECO:0000259" key="1">
    <source>
        <dbReference type="Pfam" id="PF04192"/>
    </source>
</evidence>
<dbReference type="InterPro" id="IPR036322">
    <property type="entry name" value="WD40_repeat_dom_sf"/>
</dbReference>
<dbReference type="Pfam" id="PF04192">
    <property type="entry name" value="Utp21"/>
    <property type="match status" value="1"/>
</dbReference>
<reference evidence="3" key="1">
    <citation type="submission" date="2022-07" db="EMBL/GenBank/DDBJ databases">
        <title>Evaluation of T. orientalis genome assembly methods using nanopore sequencing and analysis of variation between genomes.</title>
        <authorList>
            <person name="Yam J."/>
            <person name="Micallef M.L."/>
            <person name="Liu M."/>
            <person name="Djordjevic S.P."/>
            <person name="Bogema D.R."/>
            <person name="Jenkins C."/>
        </authorList>
    </citation>
    <scope>NUCLEOTIDE SEQUENCE</scope>
    <source>
        <strain evidence="3">Goon Nure</strain>
    </source>
</reference>
<sequence>MLNTSESTSRRSSIFNPCGQLGLICDGKAFCLNNLGKTSFITVSTLNQFIVYDSLSLKVCFISLPLKSNVKSIAAKYENVFLVLNDESIHSFHKYDHREIHHEHKSDIISIFYHDDILVTYSSSELITYTKEEVNDGNSSSKWKLERVIPLGPSEIKTVLPLNGFSNKVLVGFSDSKLILLNLKSSKVVHTFKFKVENSKIDSKRVAEGISVMSQSCNVSSGVVAVGYRCGYVGIVDINKDQLLGGFKLSDKQEEPTSMRFVYDKLNTASKSNQSSAVAELVVLGTSSGDLILFDLNSFSIISCIESAHMSPVNEIMYVETHNNLVSLGDNAMIVWNMDSEKSFLRLLKSRIGLVGTINMIRAYDTDQHDVLVSSSFKDQGHLGKISTIQQQQTTSFSTKASKAPLKVITGLSCSYQRHYDWPNIITCHRNTHDVHVWSGFRGALIGKVLRVDGVKSAATAVCMTRCGNYAIVGYANGQIHVFTLQNCNHDSELVRTVDGKESSAHRSRVIDISLVGNSKFVSVSDSKQDRSVRVWDVMKLKMEFEYDPDLPKGCSAYMASSGNFLTALACTNNNIYIMDVFGKMIIRQISYHVEATSMSFHINDNWFIASFGDSTMVVYDILSDCYVDYVKFSGTILDLNMDRTSSFLLVSNERAPGMIIQYSNRHSFELFPKTILYRDIPSKPIQIDVSSEFSLDDEATHEVVKHDFESQKTQIEEGMITLSGLSSNELHTILFLDEIKRISRPIEPIKSKDEAPFFIPTTYKDGQLVFVEPEPETIEHAVPKPSILNSSSATTEFEDIINSDSDESDKYREMLSYLLNQSASGVHLSLSLLSESKMDENLDKLIGFFLYHITKKTNADALQVFLHIFLRFHAERISKIQNIKTKEKIRCLISHLKGDYTTLQSSFDRISCYIKLLTHLQID</sequence>
<dbReference type="InterPro" id="IPR007319">
    <property type="entry name" value="WDR36/Utp21_C"/>
</dbReference>
<dbReference type="EMBL" id="CP056069">
    <property type="protein sequence ID" value="UVC49387.1"/>
    <property type="molecule type" value="Genomic_DNA"/>
</dbReference>
<dbReference type="PANTHER" id="PTHR22840:SF12">
    <property type="entry name" value="WD REPEAT-CONTAINING PROTEIN 36"/>
    <property type="match status" value="1"/>
</dbReference>
<dbReference type="InterPro" id="IPR059157">
    <property type="entry name" value="WDR36-Utp21_N"/>
</dbReference>
<dbReference type="Pfam" id="PF25171">
    <property type="entry name" value="Beta-prop_WDR36-Utp21_1st"/>
    <property type="match status" value="1"/>
</dbReference>
<dbReference type="AlphaFoldDB" id="A0A976SIC6"/>
<organism evidence="3 4">
    <name type="scientific">Theileria orientalis</name>
    <dbReference type="NCBI Taxonomy" id="68886"/>
    <lineage>
        <taxon>Eukaryota</taxon>
        <taxon>Sar</taxon>
        <taxon>Alveolata</taxon>
        <taxon>Apicomplexa</taxon>
        <taxon>Aconoidasida</taxon>
        <taxon>Piroplasmida</taxon>
        <taxon>Theileriidae</taxon>
        <taxon>Theileria</taxon>
    </lineage>
</organism>
<dbReference type="GO" id="GO:0006364">
    <property type="term" value="P:rRNA processing"/>
    <property type="evidence" value="ECO:0007669"/>
    <property type="project" value="InterPro"/>
</dbReference>
<dbReference type="Pfam" id="PF25168">
    <property type="entry name" value="Beta-prop_WDR36-Utp21_2nd"/>
    <property type="match status" value="1"/>
</dbReference>
<proteinExistence type="predicted"/>
<dbReference type="SUPFAM" id="SSF50978">
    <property type="entry name" value="WD40 repeat-like"/>
    <property type="match status" value="1"/>
</dbReference>
<dbReference type="PANTHER" id="PTHR22840">
    <property type="entry name" value="WD REPEAT-CONTAINING PROTEIN 36"/>
    <property type="match status" value="1"/>
</dbReference>
<dbReference type="SUPFAM" id="SSF50998">
    <property type="entry name" value="Quinoprotein alcohol dehydrogenase-like"/>
    <property type="match status" value="1"/>
</dbReference>
<dbReference type="GO" id="GO:0034388">
    <property type="term" value="C:Pwp2p-containing subcomplex of 90S preribosome"/>
    <property type="evidence" value="ECO:0007669"/>
    <property type="project" value="TreeGrafter"/>
</dbReference>
<feature type="domain" description="WDR36/Utp21 C-terminal" evidence="1">
    <location>
        <begin position="715"/>
        <end position="918"/>
    </location>
</feature>
<dbReference type="Gene3D" id="2.130.10.10">
    <property type="entry name" value="YVTN repeat-like/Quinoprotein amine dehydrogenase"/>
    <property type="match status" value="2"/>
</dbReference>
<dbReference type="InterPro" id="IPR011047">
    <property type="entry name" value="Quinoprotein_ADH-like_sf"/>
</dbReference>
<gene>
    <name evidence="3" type="ORF">MACK_003218</name>
</gene>
<dbReference type="GO" id="GO:0032040">
    <property type="term" value="C:small-subunit processome"/>
    <property type="evidence" value="ECO:0007669"/>
    <property type="project" value="InterPro"/>
</dbReference>
<accession>A0A976SIC6</accession>
<evidence type="ECO:0000313" key="4">
    <source>
        <dbReference type="Proteomes" id="UP000244811"/>
    </source>
</evidence>
<dbReference type="Proteomes" id="UP000244811">
    <property type="component" value="Chromosome 1"/>
</dbReference>
<protein>
    <recommendedName>
        <fullName evidence="5">Small-subunit processome Utp21 domain-containing protein</fullName>
    </recommendedName>
</protein>
<dbReference type="InterPro" id="IPR015943">
    <property type="entry name" value="WD40/YVTN_repeat-like_dom_sf"/>
</dbReference>